<comment type="caution">
    <text evidence="8">The sequence shown here is derived from an EMBL/GenBank/DDBJ whole genome shotgun (WGS) entry which is preliminary data.</text>
</comment>
<reference evidence="9" key="1">
    <citation type="journal article" date="2019" name="Int. J. Syst. Evol. Microbiol.">
        <title>The Global Catalogue of Microorganisms (GCM) 10K type strain sequencing project: providing services to taxonomists for standard genome sequencing and annotation.</title>
        <authorList>
            <consortium name="The Broad Institute Genomics Platform"/>
            <consortium name="The Broad Institute Genome Sequencing Center for Infectious Disease"/>
            <person name="Wu L."/>
            <person name="Ma J."/>
        </authorList>
    </citation>
    <scope>NUCLEOTIDE SEQUENCE [LARGE SCALE GENOMIC DNA]</scope>
    <source>
        <strain evidence="9">CGMCC 4.7132</strain>
    </source>
</reference>
<dbReference type="InterPro" id="IPR017941">
    <property type="entry name" value="Rieske_2Fe-2S"/>
</dbReference>
<dbReference type="PROSITE" id="PS51300">
    <property type="entry name" value="NIRD"/>
    <property type="match status" value="1"/>
</dbReference>
<evidence type="ECO:0000256" key="6">
    <source>
        <dbReference type="ARBA" id="ARBA00023063"/>
    </source>
</evidence>
<dbReference type="PANTHER" id="PTHR40562">
    <property type="match status" value="1"/>
</dbReference>
<dbReference type="Proteomes" id="UP001596004">
    <property type="component" value="Unassembled WGS sequence"/>
</dbReference>
<keyword evidence="1" id="KW-0001">2Fe-2S</keyword>
<sequence length="122" mass="12893">MTIIQNDPAIRTSTGTAWVRICSYTDLLPERGAAALVAGHQIAIFRTFDGRLFAVGNRDPFSGAYVISRGIVGTRGDEPVVAAPMHKQPFSLTTGVCLDDPSTALATYPIRVAGGMVEVSVA</sequence>
<protein>
    <submittedName>
        <fullName evidence="8">Nitrite reductase small subunit NirD</fullName>
    </submittedName>
</protein>
<dbReference type="EMBL" id="JBHSFP010000011">
    <property type="protein sequence ID" value="MFC4532624.1"/>
    <property type="molecule type" value="Genomic_DNA"/>
</dbReference>
<dbReference type="InterPro" id="IPR012748">
    <property type="entry name" value="Rieske-like_NirD"/>
</dbReference>
<evidence type="ECO:0000313" key="9">
    <source>
        <dbReference type="Proteomes" id="UP001596004"/>
    </source>
</evidence>
<feature type="domain" description="Rieske" evidence="7">
    <location>
        <begin position="19"/>
        <end position="119"/>
    </location>
</feature>
<gene>
    <name evidence="8" type="primary">nirD</name>
    <name evidence="8" type="ORF">ACFO60_17755</name>
</gene>
<keyword evidence="5" id="KW-0411">Iron-sulfur</keyword>
<evidence type="ECO:0000256" key="1">
    <source>
        <dbReference type="ARBA" id="ARBA00022714"/>
    </source>
</evidence>
<evidence type="ECO:0000256" key="5">
    <source>
        <dbReference type="ARBA" id="ARBA00023014"/>
    </source>
</evidence>
<evidence type="ECO:0000313" key="8">
    <source>
        <dbReference type="EMBL" id="MFC4532624.1"/>
    </source>
</evidence>
<keyword evidence="6" id="KW-0534">Nitrate assimilation</keyword>
<keyword evidence="3" id="KW-0560">Oxidoreductase</keyword>
<proteinExistence type="predicted"/>
<organism evidence="8 9">
    <name type="scientific">Sphaerisporangium dianthi</name>
    <dbReference type="NCBI Taxonomy" id="1436120"/>
    <lineage>
        <taxon>Bacteria</taxon>
        <taxon>Bacillati</taxon>
        <taxon>Actinomycetota</taxon>
        <taxon>Actinomycetes</taxon>
        <taxon>Streptosporangiales</taxon>
        <taxon>Streptosporangiaceae</taxon>
        <taxon>Sphaerisporangium</taxon>
    </lineage>
</organism>
<dbReference type="InterPro" id="IPR036922">
    <property type="entry name" value="Rieske_2Fe-2S_sf"/>
</dbReference>
<keyword evidence="2" id="KW-0479">Metal-binding</keyword>
<dbReference type="Gene3D" id="2.102.10.10">
    <property type="entry name" value="Rieske [2Fe-2S] iron-sulphur domain"/>
    <property type="match status" value="1"/>
</dbReference>
<accession>A0ABV9CJH0</accession>
<dbReference type="PANTHER" id="PTHR40562:SF1">
    <property type="entry name" value="NITRITE REDUCTASE (NADH) SMALL SUBUNIT"/>
    <property type="match status" value="1"/>
</dbReference>
<evidence type="ECO:0000256" key="4">
    <source>
        <dbReference type="ARBA" id="ARBA00023004"/>
    </source>
</evidence>
<name>A0ABV9CJH0_9ACTN</name>
<keyword evidence="9" id="KW-1185">Reference proteome</keyword>
<keyword evidence="4" id="KW-0408">Iron</keyword>
<dbReference type="Pfam" id="PF13806">
    <property type="entry name" value="Rieske_2"/>
    <property type="match status" value="1"/>
</dbReference>
<dbReference type="NCBIfam" id="TIGR02378">
    <property type="entry name" value="nirD_assim_sml"/>
    <property type="match status" value="1"/>
</dbReference>
<dbReference type="PROSITE" id="PS51296">
    <property type="entry name" value="RIESKE"/>
    <property type="match status" value="1"/>
</dbReference>
<dbReference type="RefSeq" id="WP_380841482.1">
    <property type="nucleotide sequence ID" value="NZ_JBHSFP010000011.1"/>
</dbReference>
<dbReference type="InterPro" id="IPR017881">
    <property type="entry name" value="NirD"/>
</dbReference>
<evidence type="ECO:0000256" key="3">
    <source>
        <dbReference type="ARBA" id="ARBA00023002"/>
    </source>
</evidence>
<dbReference type="CDD" id="cd03529">
    <property type="entry name" value="Rieske_NirD"/>
    <property type="match status" value="1"/>
</dbReference>
<evidence type="ECO:0000256" key="2">
    <source>
        <dbReference type="ARBA" id="ARBA00022723"/>
    </source>
</evidence>
<evidence type="ECO:0000259" key="7">
    <source>
        <dbReference type="PROSITE" id="PS51296"/>
    </source>
</evidence>
<dbReference type="SUPFAM" id="SSF50022">
    <property type="entry name" value="ISP domain"/>
    <property type="match status" value="1"/>
</dbReference>